<comment type="subcellular location">
    <subcellularLocation>
        <location evidence="1">Membrane</location>
        <topology evidence="1">Multi-pass membrane protein</topology>
    </subcellularLocation>
</comment>
<feature type="transmembrane region" description="Helical" evidence="7">
    <location>
        <begin position="332"/>
        <end position="353"/>
    </location>
</feature>
<feature type="transmembrane region" description="Helical" evidence="7">
    <location>
        <begin position="391"/>
        <end position="409"/>
    </location>
</feature>
<dbReference type="PANTHER" id="PTHR43495">
    <property type="entry name" value="GABA PERMEASE"/>
    <property type="match status" value="1"/>
</dbReference>
<dbReference type="RefSeq" id="WP_236286241.1">
    <property type="nucleotide sequence ID" value="NZ_CAKMMW010000003.1"/>
</dbReference>
<protein>
    <submittedName>
        <fullName evidence="9">D-serine/D-alanine/glycine transporter</fullName>
    </submittedName>
</protein>
<feature type="transmembrane region" description="Helical" evidence="7">
    <location>
        <begin position="278"/>
        <end position="311"/>
    </location>
</feature>
<dbReference type="PANTHER" id="PTHR43495:SF5">
    <property type="entry name" value="GAMMA-AMINOBUTYRIC ACID PERMEASE"/>
    <property type="match status" value="1"/>
</dbReference>
<keyword evidence="10" id="KW-1185">Reference proteome</keyword>
<dbReference type="Gene3D" id="1.20.1740.10">
    <property type="entry name" value="Amino acid/polyamine transporter I"/>
    <property type="match status" value="1"/>
</dbReference>
<evidence type="ECO:0000256" key="6">
    <source>
        <dbReference type="ARBA" id="ARBA00023136"/>
    </source>
</evidence>
<feature type="transmembrane region" description="Helical" evidence="7">
    <location>
        <begin position="98"/>
        <end position="122"/>
    </location>
</feature>
<proteinExistence type="predicted"/>
<dbReference type="EMBL" id="CAKMMW010000003">
    <property type="protein sequence ID" value="CAH1200418.1"/>
    <property type="molecule type" value="Genomic_DNA"/>
</dbReference>
<evidence type="ECO:0000313" key="10">
    <source>
        <dbReference type="Proteomes" id="UP000838821"/>
    </source>
</evidence>
<comment type="caution">
    <text evidence="9">The sequence shown here is derived from an EMBL/GenBank/DDBJ whole genome shotgun (WGS) entry which is preliminary data.</text>
</comment>
<feature type="transmembrane region" description="Helical" evidence="7">
    <location>
        <begin position="158"/>
        <end position="177"/>
    </location>
</feature>
<name>A0ABN8GBA6_9BACL</name>
<feature type="transmembrane region" description="Helical" evidence="7">
    <location>
        <begin position="47"/>
        <end position="67"/>
    </location>
</feature>
<dbReference type="Pfam" id="PF00324">
    <property type="entry name" value="AA_permease"/>
    <property type="match status" value="1"/>
</dbReference>
<evidence type="ECO:0000313" key="9">
    <source>
        <dbReference type="EMBL" id="CAH1200418.1"/>
    </source>
</evidence>
<feature type="transmembrane region" description="Helical" evidence="7">
    <location>
        <begin position="205"/>
        <end position="225"/>
    </location>
</feature>
<keyword evidence="5 7" id="KW-1133">Transmembrane helix</keyword>
<evidence type="ECO:0000256" key="5">
    <source>
        <dbReference type="ARBA" id="ARBA00022989"/>
    </source>
</evidence>
<reference evidence="9" key="1">
    <citation type="submission" date="2022-01" db="EMBL/GenBank/DDBJ databases">
        <authorList>
            <person name="Criscuolo A."/>
        </authorList>
    </citation>
    <scope>NUCLEOTIDE SEQUENCE</scope>
    <source>
        <strain evidence="9">CIP111891</strain>
    </source>
</reference>
<evidence type="ECO:0000259" key="8">
    <source>
        <dbReference type="Pfam" id="PF00324"/>
    </source>
</evidence>
<evidence type="ECO:0000256" key="7">
    <source>
        <dbReference type="SAM" id="Phobius"/>
    </source>
</evidence>
<feature type="transmembrane region" description="Helical" evidence="7">
    <location>
        <begin position="237"/>
        <end position="258"/>
    </location>
</feature>
<keyword evidence="6 7" id="KW-0472">Membrane</keyword>
<feature type="transmembrane region" description="Helical" evidence="7">
    <location>
        <begin position="415"/>
        <end position="434"/>
    </location>
</feature>
<keyword evidence="2" id="KW-0813">Transport</keyword>
<keyword evidence="4" id="KW-0029">Amino-acid transport</keyword>
<evidence type="ECO:0000256" key="4">
    <source>
        <dbReference type="ARBA" id="ARBA00022970"/>
    </source>
</evidence>
<evidence type="ECO:0000256" key="3">
    <source>
        <dbReference type="ARBA" id="ARBA00022692"/>
    </source>
</evidence>
<evidence type="ECO:0000256" key="2">
    <source>
        <dbReference type="ARBA" id="ARBA00022448"/>
    </source>
</evidence>
<accession>A0ABN8GBA6</accession>
<feature type="transmembrane region" description="Helical" evidence="7">
    <location>
        <begin position="128"/>
        <end position="146"/>
    </location>
</feature>
<dbReference type="PIRSF" id="PIRSF006060">
    <property type="entry name" value="AA_transporter"/>
    <property type="match status" value="1"/>
</dbReference>
<feature type="transmembrane region" description="Helical" evidence="7">
    <location>
        <begin position="359"/>
        <end position="379"/>
    </location>
</feature>
<feature type="domain" description="Amino acid permease/ SLC12A" evidence="8">
    <location>
        <begin position="21"/>
        <end position="392"/>
    </location>
</feature>
<gene>
    <name evidence="9" type="primary">cycA</name>
    <name evidence="9" type="ORF">PAECIP111891_01747</name>
</gene>
<sequence length="444" mass="48418">MVTLQLTNNDDNTNKLSWWQLTLFGIGCTIGTGFFLGSGIAIQKSGFLVIGIFLLAALATLFVYDALAQMTAANPEKGSFRNYVREAYGRWAGFGVGWLYWSSEMLILGSSLTAIGIFTQFWFPNLPLWLLTAIYSFLALLVVILGSKGINKTENICAIVKMGAVFLFIAIAGIVFFKGSHGINTIQSSTTHWFSSGWTGAWKGLLYAFYAFSGIEVMGFMAVHLQNPKEASKAGRLMLLTITVLYVLALSLALLFITKEQLTPDKSPLLLALSIMGLPILVHLMNGVLIVAGFSILVASLYGVSTMLVALAEGGDAPPWLAKRKGKKQLPLYALGVNTIGLCVSIVLALVMPSQIFEHITTAGGLVLLYTWSLIVASYLKQLKPSLNGQLKSWTAILLIMAAVTGSLLEKTGRPGFWTSLLIVMMIILITWWMKHKSERTKPV</sequence>
<evidence type="ECO:0000256" key="1">
    <source>
        <dbReference type="ARBA" id="ARBA00004141"/>
    </source>
</evidence>
<keyword evidence="3 7" id="KW-0812">Transmembrane</keyword>
<dbReference type="InterPro" id="IPR004841">
    <property type="entry name" value="AA-permease/SLC12A_dom"/>
</dbReference>
<dbReference type="Proteomes" id="UP000838821">
    <property type="component" value="Unassembled WGS sequence"/>
</dbReference>
<organism evidence="9 10">
    <name type="scientific">Paenibacillus allorhizoplanae</name>
    <dbReference type="NCBI Taxonomy" id="2905648"/>
    <lineage>
        <taxon>Bacteria</taxon>
        <taxon>Bacillati</taxon>
        <taxon>Bacillota</taxon>
        <taxon>Bacilli</taxon>
        <taxon>Bacillales</taxon>
        <taxon>Paenibacillaceae</taxon>
        <taxon>Paenibacillus</taxon>
    </lineage>
</organism>
<feature type="transmembrane region" description="Helical" evidence="7">
    <location>
        <begin position="21"/>
        <end position="41"/>
    </location>
</feature>